<accession>A0A098LAA3</accession>
<keyword evidence="1" id="KW-0472">Membrane</keyword>
<gene>
    <name evidence="2" type="ORF">MYP_1048</name>
</gene>
<keyword evidence="3" id="KW-1185">Reference proteome</keyword>
<evidence type="ECO:0008006" key="4">
    <source>
        <dbReference type="Google" id="ProtNLM"/>
    </source>
</evidence>
<comment type="caution">
    <text evidence="2">The sequence shown here is derived from an EMBL/GenBank/DDBJ whole genome shotgun (WGS) entry which is preliminary data.</text>
</comment>
<dbReference type="AlphaFoldDB" id="A0A098LAA3"/>
<sequence length="272" mass="31542">MQSTPKEISEVPFQHPIKFTVGTLVTNKQEYQVMLDSFARAGFNGSNTEFLFCDNSSSNRFDAYSGYNEILSKARGQYIILCHQDIELNYDNISILEERICAVELLDKNWAVLGNAGGLHLKMVFERVTYPDKEIIRGPFPSKVNTLDENFLLINARSRISFSVDLKGYHFYGTDICLIAQAMGYSCWVIDFNLLHKSSGNMNEDFFEKRTAFIEKYAKAYRWRYLRTTCTTFYIASNVVVAKMISTSFFKFLFKLPLKIRRKFKGDYLFDE</sequence>
<dbReference type="SUPFAM" id="SSF53448">
    <property type="entry name" value="Nucleotide-diphospho-sugar transferases"/>
    <property type="match status" value="1"/>
</dbReference>
<dbReference type="OrthoDB" id="7851643at2"/>
<protein>
    <recommendedName>
        <fullName evidence="4">Acyl esterase</fullName>
    </recommendedName>
</protein>
<organism evidence="2 3">
    <name type="scientific">Sporocytophaga myxococcoides</name>
    <dbReference type="NCBI Taxonomy" id="153721"/>
    <lineage>
        <taxon>Bacteria</taxon>
        <taxon>Pseudomonadati</taxon>
        <taxon>Bacteroidota</taxon>
        <taxon>Cytophagia</taxon>
        <taxon>Cytophagales</taxon>
        <taxon>Cytophagaceae</taxon>
        <taxon>Sporocytophaga</taxon>
    </lineage>
</organism>
<evidence type="ECO:0000313" key="3">
    <source>
        <dbReference type="Proteomes" id="UP000030185"/>
    </source>
</evidence>
<dbReference type="RefSeq" id="WP_052429961.1">
    <property type="nucleotide sequence ID" value="NZ_BBLT01000002.1"/>
</dbReference>
<dbReference type="STRING" id="153721.MYP_1048"/>
<dbReference type="Gene3D" id="3.90.550.10">
    <property type="entry name" value="Spore Coat Polysaccharide Biosynthesis Protein SpsA, Chain A"/>
    <property type="match status" value="1"/>
</dbReference>
<proteinExistence type="predicted"/>
<dbReference type="EMBL" id="BBLT01000002">
    <property type="protein sequence ID" value="GAL83820.1"/>
    <property type="molecule type" value="Genomic_DNA"/>
</dbReference>
<keyword evidence="1" id="KW-0812">Transmembrane</keyword>
<dbReference type="eggNOG" id="COG1216">
    <property type="taxonomic scope" value="Bacteria"/>
</dbReference>
<evidence type="ECO:0000313" key="2">
    <source>
        <dbReference type="EMBL" id="GAL83820.1"/>
    </source>
</evidence>
<evidence type="ECO:0000256" key="1">
    <source>
        <dbReference type="SAM" id="Phobius"/>
    </source>
</evidence>
<dbReference type="InterPro" id="IPR029044">
    <property type="entry name" value="Nucleotide-diphossugar_trans"/>
</dbReference>
<reference evidence="2 3" key="1">
    <citation type="submission" date="2014-09" db="EMBL/GenBank/DDBJ databases">
        <title>Sporocytophaga myxococcoides PG-01 genome sequencing.</title>
        <authorList>
            <person name="Liu L."/>
            <person name="Gao P.J."/>
            <person name="Chen G.J."/>
            <person name="Wang L.S."/>
        </authorList>
    </citation>
    <scope>NUCLEOTIDE SEQUENCE [LARGE SCALE GENOMIC DNA]</scope>
    <source>
        <strain evidence="2 3">PG-01</strain>
    </source>
</reference>
<feature type="transmembrane region" description="Helical" evidence="1">
    <location>
        <begin position="233"/>
        <end position="254"/>
    </location>
</feature>
<keyword evidence="1" id="KW-1133">Transmembrane helix</keyword>
<dbReference type="Proteomes" id="UP000030185">
    <property type="component" value="Unassembled WGS sequence"/>
</dbReference>
<name>A0A098LAA3_9BACT</name>